<dbReference type="EMBL" id="KX284721">
    <property type="protein sequence ID" value="AOM66706.1"/>
    <property type="molecule type" value="Genomic_DNA"/>
</dbReference>
<dbReference type="InterPro" id="IPR025960">
    <property type="entry name" value="RVT_N"/>
</dbReference>
<organism evidence="4">
    <name type="scientific">Erythrotrichia carnea</name>
    <dbReference type="NCBI Taxonomy" id="35151"/>
    <lineage>
        <taxon>Eukaryota</taxon>
        <taxon>Rhodophyta</taxon>
        <taxon>Compsopogonophyceae</taxon>
        <taxon>Erythropeltidales</taxon>
        <taxon>Erythrotrichiaceae</taxon>
        <taxon>Erythrotrichia</taxon>
    </lineage>
</organism>
<evidence type="ECO:0000259" key="1">
    <source>
        <dbReference type="Pfam" id="PF00078"/>
    </source>
</evidence>
<gene>
    <name evidence="4" type="primary">mat1b</name>
    <name evidence="4" type="ORF">Eryt_040</name>
</gene>
<evidence type="ECO:0000259" key="3">
    <source>
        <dbReference type="Pfam" id="PF13655"/>
    </source>
</evidence>
<dbReference type="Pfam" id="PF00078">
    <property type="entry name" value="RVT_1"/>
    <property type="match status" value="1"/>
</dbReference>
<feature type="domain" description="Reverse transcriptase" evidence="1">
    <location>
        <begin position="248"/>
        <end position="310"/>
    </location>
</feature>
<sequence>MNKNLTISQQADWNLLPWSQIEKFVFSLQLTIYKLSFRNSKVELHKLQEFFATSYAAKLFVVKQISESRTVLLQDINSFKSLNSSQKLHLALSMEIGLSTLPFNLKNELINFYDSAKNQLLYLALRPEWEAYSKNNNVLCLLDRSANSMIQSVVYDLNLSYFNRRLYIATFVVEKEELNIDFVLNILSTIDKFNTHIQHFLRNQKDNKSLFPNLDISNFKLDIKDFDHLLSHIVLLNFEIQLCNIIYDRNHFRFHRYQDTIIFFSDDLKNLSDFFEQAIHWLSEVGLRYNKKKTRIFTKQQSFEFLGFEIVPKFLVVRDNIYSQIYLNAAKEQRKLVLAKARYILRSKRKDGTTRAKTNMPLYKAIVLINPLVVNWRSHYSLFVPRSTLDQLDWLLNEKLYRWYVKRLKKNRVTHWNKKCIQIVKNKKRIAQDGYILELFNEFNP</sequence>
<evidence type="ECO:0000313" key="4">
    <source>
        <dbReference type="EMBL" id="AOM66706.1"/>
    </source>
</evidence>
<dbReference type="InterPro" id="IPR043502">
    <property type="entry name" value="DNA/RNA_pol_sf"/>
</dbReference>
<dbReference type="AlphaFoldDB" id="A0A1C9CE97"/>
<protein>
    <submittedName>
        <fullName evidence="4">Maturase</fullName>
    </submittedName>
</protein>
<name>A0A1C9CE97_9RHOD</name>
<dbReference type="Pfam" id="PF08388">
    <property type="entry name" value="GIIM"/>
    <property type="match status" value="1"/>
</dbReference>
<dbReference type="RefSeq" id="YP_009297363.1">
    <property type="nucleotide sequence ID" value="NC_031176.2"/>
</dbReference>
<feature type="domain" description="Reverse transcriptase N-terminal" evidence="3">
    <location>
        <begin position="13"/>
        <end position="92"/>
    </location>
</feature>
<feature type="domain" description="Group II intron maturase-specific" evidence="2">
    <location>
        <begin position="350"/>
        <end position="419"/>
    </location>
</feature>
<proteinExistence type="predicted"/>
<dbReference type="InterPro" id="IPR000477">
    <property type="entry name" value="RT_dom"/>
</dbReference>
<dbReference type="SUPFAM" id="SSF56672">
    <property type="entry name" value="DNA/RNA polymerases"/>
    <property type="match status" value="1"/>
</dbReference>
<evidence type="ECO:0000259" key="2">
    <source>
        <dbReference type="Pfam" id="PF08388"/>
    </source>
</evidence>
<geneLocation type="plastid" evidence="4"/>
<dbReference type="InterPro" id="IPR013597">
    <property type="entry name" value="Mat_intron_G2"/>
</dbReference>
<reference evidence="4" key="1">
    <citation type="journal article" date="2016" name="BMC Biol.">
        <title>Parallel evolution of highly conserved plastid genome architecture in red seaweeds and seed plants.</title>
        <authorList>
            <person name="Lee J."/>
            <person name="Cho C.H."/>
            <person name="Park S.I."/>
            <person name="Choi J.W."/>
            <person name="Song H.S."/>
            <person name="West J.A."/>
            <person name="Bhattacharya D."/>
            <person name="Yoon H.S."/>
        </authorList>
    </citation>
    <scope>NUCLEOTIDE SEQUENCE</scope>
</reference>
<dbReference type="Pfam" id="PF13655">
    <property type="entry name" value="RVT_N"/>
    <property type="match status" value="1"/>
</dbReference>
<reference evidence="4" key="2">
    <citation type="submission" date="2017-07" db="EMBL/GenBank/DDBJ databases">
        <authorList>
            <person name="Sun Z.S."/>
            <person name="Albrecht U."/>
            <person name="Echele G."/>
            <person name="Lee C.C."/>
        </authorList>
    </citation>
    <scope>NUCLEOTIDE SEQUENCE</scope>
</reference>
<accession>A0A1C9CE97</accession>
<keyword evidence="4" id="KW-0934">Plastid</keyword>
<dbReference type="GeneID" id="29073880"/>